<protein>
    <submittedName>
        <fullName evidence="1">Uncharacterized protein</fullName>
    </submittedName>
</protein>
<evidence type="ECO:0000313" key="1">
    <source>
        <dbReference type="EMBL" id="GIJ65745.1"/>
    </source>
</evidence>
<dbReference type="EMBL" id="BOPH01000009">
    <property type="protein sequence ID" value="GIJ65745.1"/>
    <property type="molecule type" value="Genomic_DNA"/>
</dbReference>
<dbReference type="Proteomes" id="UP000635606">
    <property type="component" value="Unassembled WGS sequence"/>
</dbReference>
<keyword evidence="2" id="KW-1185">Reference proteome</keyword>
<evidence type="ECO:0000313" key="2">
    <source>
        <dbReference type="Proteomes" id="UP000635606"/>
    </source>
</evidence>
<reference evidence="1" key="1">
    <citation type="submission" date="2021-01" db="EMBL/GenBank/DDBJ databases">
        <title>Whole genome shotgun sequence of Virgisporangium ochraceum NBRC 16418.</title>
        <authorList>
            <person name="Komaki H."/>
            <person name="Tamura T."/>
        </authorList>
    </citation>
    <scope>NUCLEOTIDE SEQUENCE</scope>
    <source>
        <strain evidence="1">NBRC 16418</strain>
    </source>
</reference>
<sequence length="333" mass="37325">MEHAGDLARQVDCALIVLASRAAVGAEILETLAPLKLRQLFVVDVPEKIAKLPVFETSGILRRENMARSTDVSAKRNVGLAVARMAGLHRVLFLDDDMRIPEAESLKVAAGLLRSHDAVGLKLEGFPDNSVVCHANRETGGFQDTFVGGGALLAATEREMSFFPDVYNEDWFFLLNRSRLRPVTVAGRAEQDAYDPFATEERARLEEFGDVMAEGIFAILDDAGELGEADREYWRGFLDRRLELIERTQLRINLVRRADRKKVARSLRAARDQLTSRITPELCVEYLHAWQRDLANWIDVCDRLEKKRTVEEALGYFGLTCAEPAKADCFASV</sequence>
<dbReference type="AlphaFoldDB" id="A0A8J3ZPA6"/>
<name>A0A8J3ZPA6_9ACTN</name>
<comment type="caution">
    <text evidence="1">The sequence shown here is derived from an EMBL/GenBank/DDBJ whole genome shotgun (WGS) entry which is preliminary data.</text>
</comment>
<gene>
    <name evidence="1" type="ORF">Voc01_006620</name>
</gene>
<organism evidence="1 2">
    <name type="scientific">Virgisporangium ochraceum</name>
    <dbReference type="NCBI Taxonomy" id="65505"/>
    <lineage>
        <taxon>Bacteria</taxon>
        <taxon>Bacillati</taxon>
        <taxon>Actinomycetota</taxon>
        <taxon>Actinomycetes</taxon>
        <taxon>Micromonosporales</taxon>
        <taxon>Micromonosporaceae</taxon>
        <taxon>Virgisporangium</taxon>
    </lineage>
</organism>
<proteinExistence type="predicted"/>
<accession>A0A8J3ZPA6</accession>